<gene>
    <name evidence="1" type="ORF">BCB44BAC_03739</name>
</gene>
<dbReference type="EMBL" id="FMIK01000048">
    <property type="protein sequence ID" value="SCM02813.1"/>
    <property type="molecule type" value="Genomic_DNA"/>
</dbReference>
<protein>
    <submittedName>
        <fullName evidence="1">Uncharacterized protein</fullName>
    </submittedName>
</protein>
<proteinExistence type="predicted"/>
<comment type="caution">
    <text evidence="1">The sequence shown here is derived from an EMBL/GenBank/DDBJ whole genome shotgun (WGS) entry which is preliminary data.</text>
</comment>
<dbReference type="AlphaFoldDB" id="A0AAX2CLM4"/>
<evidence type="ECO:0000313" key="1">
    <source>
        <dbReference type="EMBL" id="SCM02813.1"/>
    </source>
</evidence>
<sequence length="37" mass="4622">MRQSKLNNITRKKAMWTIEITEEKVRKFKAYIKKYFV</sequence>
<evidence type="ECO:0000313" key="2">
    <source>
        <dbReference type="Proteomes" id="UP000242164"/>
    </source>
</evidence>
<reference evidence="1 2" key="1">
    <citation type="submission" date="2016-08" db="EMBL/GenBank/DDBJ databases">
        <authorList>
            <person name="Loux V."/>
            <person name="Rue O."/>
        </authorList>
    </citation>
    <scope>NUCLEOTIDE SEQUENCE [LARGE SCALE GENOMIC DNA]</scope>
    <source>
        <strain evidence="1 2">AFSSA_08CEB44bac</strain>
    </source>
</reference>
<dbReference type="Proteomes" id="UP000242164">
    <property type="component" value="Unassembled WGS sequence"/>
</dbReference>
<accession>A0AAX2CLM4</accession>
<name>A0AAX2CLM4_9BACI</name>
<organism evidence="1 2">
    <name type="scientific">Bacillus cytotoxicus</name>
    <dbReference type="NCBI Taxonomy" id="580165"/>
    <lineage>
        <taxon>Bacteria</taxon>
        <taxon>Bacillati</taxon>
        <taxon>Bacillota</taxon>
        <taxon>Bacilli</taxon>
        <taxon>Bacillales</taxon>
        <taxon>Bacillaceae</taxon>
        <taxon>Bacillus</taxon>
        <taxon>Bacillus cereus group</taxon>
    </lineage>
</organism>